<keyword evidence="1 2" id="KW-0597">Phosphoprotein</keyword>
<dbReference type="EMBL" id="JAUEOZ010000001">
    <property type="protein sequence ID" value="MDN2480815.1"/>
    <property type="molecule type" value="Genomic_DNA"/>
</dbReference>
<gene>
    <name evidence="4" type="ORF">QWJ08_05365</name>
</gene>
<dbReference type="PANTHER" id="PTHR44591:SF3">
    <property type="entry name" value="RESPONSE REGULATORY DOMAIN-CONTAINING PROTEIN"/>
    <property type="match status" value="1"/>
</dbReference>
<feature type="modified residue" description="4-aspartylphosphate" evidence="2">
    <location>
        <position position="61"/>
    </location>
</feature>
<dbReference type="SMART" id="SM00448">
    <property type="entry name" value="REC"/>
    <property type="match status" value="1"/>
</dbReference>
<dbReference type="Pfam" id="PF00072">
    <property type="entry name" value="Response_reg"/>
    <property type="match status" value="1"/>
</dbReference>
<reference evidence="4" key="1">
    <citation type="submission" date="2024-05" db="EMBL/GenBank/DDBJ databases">
        <title>Genome Sequences of Four Agar- Degrading Marine Bacteria.</title>
        <authorList>
            <person name="Phillips E.K."/>
            <person name="Shaffer J.C."/>
            <person name="Henson M.W."/>
            <person name="Temperton B."/>
            <person name="Thrash C.J."/>
            <person name="Martin M.O."/>
        </authorList>
    </citation>
    <scope>NUCLEOTIDE SEQUENCE</scope>
    <source>
        <strain evidence="4">EKP203</strain>
    </source>
</reference>
<sequence>MSQYLILCVDDERYVLDSVLQDLEDFEEHFIIEATESVAEAKEVLASAQQDGQQLALILCDHIMPEQTGVSFLVELDHAKATSQAKKVLLTGQADLEDTVKAVNEAHLDYFIGKPWKGDELRHIVTQQLTEYVIQHDDNLMRWTAVLDTERILNALSDKRAQFGE</sequence>
<proteinExistence type="predicted"/>
<accession>A0ABT7XYJ1</accession>
<dbReference type="SUPFAM" id="SSF52172">
    <property type="entry name" value="CheY-like"/>
    <property type="match status" value="1"/>
</dbReference>
<dbReference type="Proteomes" id="UP001169719">
    <property type="component" value="Unassembled WGS sequence"/>
</dbReference>
<dbReference type="PANTHER" id="PTHR44591">
    <property type="entry name" value="STRESS RESPONSE REGULATOR PROTEIN 1"/>
    <property type="match status" value="1"/>
</dbReference>
<evidence type="ECO:0000313" key="4">
    <source>
        <dbReference type="EMBL" id="MDN2480815.1"/>
    </source>
</evidence>
<dbReference type="PROSITE" id="PS50110">
    <property type="entry name" value="RESPONSE_REGULATORY"/>
    <property type="match status" value="1"/>
</dbReference>
<organism evidence="4 5">
    <name type="scientific">Vibrio agarivorans</name>
    <dbReference type="NCBI Taxonomy" id="153622"/>
    <lineage>
        <taxon>Bacteria</taxon>
        <taxon>Pseudomonadati</taxon>
        <taxon>Pseudomonadota</taxon>
        <taxon>Gammaproteobacteria</taxon>
        <taxon>Vibrionales</taxon>
        <taxon>Vibrionaceae</taxon>
        <taxon>Vibrio</taxon>
    </lineage>
</organism>
<evidence type="ECO:0000256" key="2">
    <source>
        <dbReference type="PROSITE-ProRule" id="PRU00169"/>
    </source>
</evidence>
<keyword evidence="5" id="KW-1185">Reference proteome</keyword>
<feature type="domain" description="Response regulatory" evidence="3">
    <location>
        <begin position="5"/>
        <end position="129"/>
    </location>
</feature>
<dbReference type="InterPro" id="IPR011006">
    <property type="entry name" value="CheY-like_superfamily"/>
</dbReference>
<comment type="caution">
    <text evidence="4">The sequence shown here is derived from an EMBL/GenBank/DDBJ whole genome shotgun (WGS) entry which is preliminary data.</text>
</comment>
<dbReference type="RefSeq" id="WP_264877193.1">
    <property type="nucleotide sequence ID" value="NZ_BLAT01000004.1"/>
</dbReference>
<evidence type="ECO:0000313" key="5">
    <source>
        <dbReference type="Proteomes" id="UP001169719"/>
    </source>
</evidence>
<name>A0ABT7XYJ1_9VIBR</name>
<evidence type="ECO:0000256" key="1">
    <source>
        <dbReference type="ARBA" id="ARBA00022553"/>
    </source>
</evidence>
<dbReference type="InterPro" id="IPR050595">
    <property type="entry name" value="Bact_response_regulator"/>
</dbReference>
<evidence type="ECO:0000259" key="3">
    <source>
        <dbReference type="PROSITE" id="PS50110"/>
    </source>
</evidence>
<protein>
    <submittedName>
        <fullName evidence="4">Response regulator</fullName>
    </submittedName>
</protein>
<dbReference type="Gene3D" id="3.40.50.2300">
    <property type="match status" value="1"/>
</dbReference>
<dbReference type="InterPro" id="IPR001789">
    <property type="entry name" value="Sig_transdc_resp-reg_receiver"/>
</dbReference>